<sequence>MSFSHQTLGQQVHFGVGNLTRDVRSEVTRHQAQQILLIASGSAVAAADELHATLRIAHRIDGARQHVPVEDVESACDAATQVQADLILCVGGGSAIGLGKAVALKTRAPIIAVPTTYAGSEATNVWGVTEAGAKATGTDDVVLPAGVVYDAELVRDLPDELASASGMNALAHCIDSLWGPRADPLNALLAGEAMGALRRGMSPLAAGPGRPGNPGGSGNSGGSAGPGTSGAADSPGAELQARQQLQYGAYLAATAFASAGSGLHHKICHMLGGSFGLPHAQTHAVLLPHVLAFNLPQAPAAGERIAQALDAADALTGLERLRTQIGAPRALRDHGLKEADLDRAAGLILEVVPASNPRKMTSTDAAELIRAAFSGADASALERPVRHLEGSRSP</sequence>
<keyword evidence="2" id="KW-0560">Oxidoreductase</keyword>
<evidence type="ECO:0000313" key="7">
    <source>
        <dbReference type="EMBL" id="KUG59907.1"/>
    </source>
</evidence>
<dbReference type="PANTHER" id="PTHR11496">
    <property type="entry name" value="ALCOHOL DEHYDROGENASE"/>
    <property type="match status" value="1"/>
</dbReference>
<dbReference type="EMBL" id="JACJIH010000001">
    <property type="protein sequence ID" value="MBA8922157.1"/>
    <property type="molecule type" value="Genomic_DNA"/>
</dbReference>
<dbReference type="SUPFAM" id="SSF56796">
    <property type="entry name" value="Dehydroquinate synthase-like"/>
    <property type="match status" value="1"/>
</dbReference>
<comment type="similarity">
    <text evidence="1">Belongs to the iron-containing alcohol dehydrogenase family.</text>
</comment>
<dbReference type="InterPro" id="IPR001670">
    <property type="entry name" value="ADH_Fe/GldA"/>
</dbReference>
<dbReference type="Proteomes" id="UP000054023">
    <property type="component" value="Unassembled WGS sequence"/>
</dbReference>
<evidence type="ECO:0000256" key="4">
    <source>
        <dbReference type="SAM" id="MobiDB-lite"/>
    </source>
</evidence>
<dbReference type="AlphaFoldDB" id="A0A0W8IJE2"/>
<reference evidence="8 10" key="3">
    <citation type="submission" date="2020-08" db="EMBL/GenBank/DDBJ databases">
        <title>Sequencing the genomes of 1000 actinobacteria strains.</title>
        <authorList>
            <person name="Klenk H.-P."/>
        </authorList>
    </citation>
    <scope>NUCLEOTIDE SEQUENCE [LARGE SCALE GENOMIC DNA]</scope>
    <source>
        <strain evidence="8 10">DSM 19081</strain>
    </source>
</reference>
<dbReference type="CDD" id="cd08177">
    <property type="entry name" value="MAR"/>
    <property type="match status" value="1"/>
</dbReference>
<organism evidence="7 9">
    <name type="scientific">Nesterenkonia jeotgali</name>
    <dbReference type="NCBI Taxonomy" id="317018"/>
    <lineage>
        <taxon>Bacteria</taxon>
        <taxon>Bacillati</taxon>
        <taxon>Actinomycetota</taxon>
        <taxon>Actinomycetes</taxon>
        <taxon>Micrococcales</taxon>
        <taxon>Micrococcaceae</taxon>
        <taxon>Nesterenkonia</taxon>
    </lineage>
</organism>
<evidence type="ECO:0000313" key="9">
    <source>
        <dbReference type="Proteomes" id="UP000054023"/>
    </source>
</evidence>
<dbReference type="InterPro" id="IPR056798">
    <property type="entry name" value="ADH_Fe_C"/>
</dbReference>
<evidence type="ECO:0000259" key="5">
    <source>
        <dbReference type="Pfam" id="PF00465"/>
    </source>
</evidence>
<evidence type="ECO:0000256" key="2">
    <source>
        <dbReference type="ARBA" id="ARBA00023002"/>
    </source>
</evidence>
<protein>
    <submittedName>
        <fullName evidence="8">Alcohol dehydrogenase class IV</fullName>
    </submittedName>
</protein>
<feature type="compositionally biased region" description="Gly residues" evidence="4">
    <location>
        <begin position="209"/>
        <end position="228"/>
    </location>
</feature>
<dbReference type="GO" id="GO:0004022">
    <property type="term" value="F:alcohol dehydrogenase (NAD+) activity"/>
    <property type="evidence" value="ECO:0007669"/>
    <property type="project" value="TreeGrafter"/>
</dbReference>
<dbReference type="Pfam" id="PF00465">
    <property type="entry name" value="Fe-ADH"/>
    <property type="match status" value="1"/>
</dbReference>
<dbReference type="RefSeq" id="WP_058888140.1">
    <property type="nucleotide sequence ID" value="NZ_BAAAKT010000004.1"/>
</dbReference>
<dbReference type="GO" id="GO:0046872">
    <property type="term" value="F:metal ion binding"/>
    <property type="evidence" value="ECO:0007669"/>
    <property type="project" value="InterPro"/>
</dbReference>
<evidence type="ECO:0000256" key="1">
    <source>
        <dbReference type="ARBA" id="ARBA00007358"/>
    </source>
</evidence>
<dbReference type="STRING" id="317018.AVL63_10825"/>
<evidence type="ECO:0000313" key="8">
    <source>
        <dbReference type="EMBL" id="MBA8922157.1"/>
    </source>
</evidence>
<evidence type="ECO:0000313" key="10">
    <source>
        <dbReference type="Proteomes" id="UP000546252"/>
    </source>
</evidence>
<feature type="domain" description="Alcohol dehydrogenase iron-type/glycerol dehydrogenase GldA" evidence="5">
    <location>
        <begin position="11"/>
        <end position="150"/>
    </location>
</feature>
<keyword evidence="3" id="KW-0520">NAD</keyword>
<comment type="caution">
    <text evidence="7">The sequence shown here is derived from an EMBL/GenBank/DDBJ whole genome shotgun (WGS) entry which is preliminary data.</text>
</comment>
<reference evidence="9" key="2">
    <citation type="submission" date="2015-12" db="EMBL/GenBank/DDBJ databases">
        <authorList>
            <person name="Nair G.R."/>
            <person name="Kaur G."/>
            <person name="Mayilraj S."/>
        </authorList>
    </citation>
    <scope>NUCLEOTIDE SEQUENCE [LARGE SCALE GENOMIC DNA]</scope>
    <source>
        <strain evidence="9">CD08_7</strain>
    </source>
</reference>
<proteinExistence type="inferred from homology"/>
<keyword evidence="9" id="KW-1185">Reference proteome</keyword>
<dbReference type="EMBL" id="LQBM01000002">
    <property type="protein sequence ID" value="KUG59907.1"/>
    <property type="molecule type" value="Genomic_DNA"/>
</dbReference>
<dbReference type="Gene3D" id="3.40.50.1970">
    <property type="match status" value="1"/>
</dbReference>
<dbReference type="Pfam" id="PF25137">
    <property type="entry name" value="ADH_Fe_C"/>
    <property type="match status" value="1"/>
</dbReference>
<dbReference type="OrthoDB" id="9815791at2"/>
<reference evidence="7" key="1">
    <citation type="submission" date="2015-12" db="EMBL/GenBank/DDBJ databases">
        <authorList>
            <person name="Shamseldin A."/>
            <person name="Moawad H."/>
            <person name="Abd El-Rahim W.M."/>
            <person name="Sadowsky M.J."/>
        </authorList>
    </citation>
    <scope>NUCLEOTIDE SEQUENCE [LARGE SCALE GENOMIC DNA]</scope>
    <source>
        <strain evidence="7">CD08_7</strain>
    </source>
</reference>
<evidence type="ECO:0000256" key="3">
    <source>
        <dbReference type="ARBA" id="ARBA00023027"/>
    </source>
</evidence>
<dbReference type="GO" id="GO:0018506">
    <property type="term" value="F:maleylacetate reductase activity"/>
    <property type="evidence" value="ECO:0007669"/>
    <property type="project" value="InterPro"/>
</dbReference>
<dbReference type="PANTHER" id="PTHR11496:SF102">
    <property type="entry name" value="ALCOHOL DEHYDROGENASE 4"/>
    <property type="match status" value="1"/>
</dbReference>
<evidence type="ECO:0000259" key="6">
    <source>
        <dbReference type="Pfam" id="PF25137"/>
    </source>
</evidence>
<feature type="region of interest" description="Disordered" evidence="4">
    <location>
        <begin position="201"/>
        <end position="237"/>
    </location>
</feature>
<name>A0A0W8IJE2_9MICC</name>
<accession>A0A0W8IJE2</accession>
<gene>
    <name evidence="7" type="ORF">AVL63_10825</name>
    <name evidence="8" type="ORF">HNR24_002090</name>
</gene>
<dbReference type="Proteomes" id="UP000546252">
    <property type="component" value="Unassembled WGS sequence"/>
</dbReference>
<dbReference type="InterPro" id="IPR039697">
    <property type="entry name" value="Alcohol_dehydrogenase_Fe"/>
</dbReference>
<feature type="domain" description="Fe-containing alcohol dehydrogenase-like C-terminal" evidence="6">
    <location>
        <begin position="236"/>
        <end position="373"/>
    </location>
</feature>
<dbReference type="InterPro" id="IPR034786">
    <property type="entry name" value="MAR"/>
</dbReference>
<dbReference type="Gene3D" id="1.20.1090.10">
    <property type="entry name" value="Dehydroquinate synthase-like - alpha domain"/>
    <property type="match status" value="1"/>
</dbReference>